<protein>
    <submittedName>
        <fullName evidence="2">Hemerythrin domain-containing protein</fullName>
    </submittedName>
</protein>
<reference evidence="2 3" key="1">
    <citation type="submission" date="2024-10" db="EMBL/GenBank/DDBJ databases">
        <title>The Natural Products Discovery Center: Release of the First 8490 Sequenced Strains for Exploring Actinobacteria Biosynthetic Diversity.</title>
        <authorList>
            <person name="Kalkreuter E."/>
            <person name="Kautsar S.A."/>
            <person name="Yang D."/>
            <person name="Bader C.D."/>
            <person name="Teijaro C.N."/>
            <person name="Fluegel L."/>
            <person name="Davis C.M."/>
            <person name="Simpson J.R."/>
            <person name="Lauterbach L."/>
            <person name="Steele A.D."/>
            <person name="Gui C."/>
            <person name="Meng S."/>
            <person name="Li G."/>
            <person name="Viehrig K."/>
            <person name="Ye F."/>
            <person name="Su P."/>
            <person name="Kiefer A.F."/>
            <person name="Nichols A."/>
            <person name="Cepeda A.J."/>
            <person name="Yan W."/>
            <person name="Fan B."/>
            <person name="Jiang Y."/>
            <person name="Adhikari A."/>
            <person name="Zheng C.-J."/>
            <person name="Schuster L."/>
            <person name="Cowan T.M."/>
            <person name="Smanski M.J."/>
            <person name="Chevrette M.G."/>
            <person name="De Carvalho L.P.S."/>
            <person name="Shen B."/>
        </authorList>
    </citation>
    <scope>NUCLEOTIDE SEQUENCE [LARGE SCALE GENOMIC DNA]</scope>
    <source>
        <strain evidence="2 3">NPDC049639</strain>
    </source>
</reference>
<dbReference type="CDD" id="cd12108">
    <property type="entry name" value="Hr-like"/>
    <property type="match status" value="1"/>
</dbReference>
<feature type="domain" description="Hemerythrin-like" evidence="1">
    <location>
        <begin position="11"/>
        <end position="145"/>
    </location>
</feature>
<dbReference type="RefSeq" id="WP_398273426.1">
    <property type="nucleotide sequence ID" value="NZ_JBITLV010000001.1"/>
</dbReference>
<accession>A0ABW8AH22</accession>
<proteinExistence type="predicted"/>
<dbReference type="Proteomes" id="UP001612915">
    <property type="component" value="Unassembled WGS sequence"/>
</dbReference>
<keyword evidence="3" id="KW-1185">Reference proteome</keyword>
<dbReference type="Gene3D" id="1.20.120.520">
    <property type="entry name" value="nmb1532 protein domain like"/>
    <property type="match status" value="1"/>
</dbReference>
<dbReference type="InterPro" id="IPR012312">
    <property type="entry name" value="Hemerythrin-like"/>
</dbReference>
<dbReference type="EMBL" id="JBITLV010000001">
    <property type="protein sequence ID" value="MFI7585483.1"/>
    <property type="molecule type" value="Genomic_DNA"/>
</dbReference>
<evidence type="ECO:0000313" key="3">
    <source>
        <dbReference type="Proteomes" id="UP001612915"/>
    </source>
</evidence>
<organism evidence="2 3">
    <name type="scientific">Spongisporangium articulatum</name>
    <dbReference type="NCBI Taxonomy" id="3362603"/>
    <lineage>
        <taxon>Bacteria</taxon>
        <taxon>Bacillati</taxon>
        <taxon>Actinomycetota</taxon>
        <taxon>Actinomycetes</taxon>
        <taxon>Kineosporiales</taxon>
        <taxon>Kineosporiaceae</taxon>
        <taxon>Spongisporangium</taxon>
    </lineage>
</organism>
<evidence type="ECO:0000313" key="2">
    <source>
        <dbReference type="EMBL" id="MFI7585483.1"/>
    </source>
</evidence>
<gene>
    <name evidence="2" type="ORF">ACIB24_00235</name>
</gene>
<comment type="caution">
    <text evidence="2">The sequence shown here is derived from an EMBL/GenBank/DDBJ whole genome shotgun (WGS) entry which is preliminary data.</text>
</comment>
<dbReference type="Pfam" id="PF01814">
    <property type="entry name" value="Hemerythrin"/>
    <property type="match status" value="1"/>
</dbReference>
<name>A0ABW8AH22_9ACTN</name>
<evidence type="ECO:0000259" key="1">
    <source>
        <dbReference type="Pfam" id="PF01814"/>
    </source>
</evidence>
<sequence>METTQQNVPDINEMYVVHRVFRREFAALPTLIRRVGEGDTRRAAVVAEHLRLIVNGLHLHHTGEDEVLWPLLLQRAAPSRELVETMQAQHARVDEHSSAVEPLRQAWCRSASTVRGEQLARAVEHFTEALFEHLELEEREILPLVLRHITVAEWQSLADHGRGEMPARQLPLMFGALLEETDDDERARMFANLPLPVRWAMKGFGERQYRRYISRVRAA</sequence>